<accession>A0ACC1T9Q3</accession>
<name>A0ACC1T9Q3_9APHY</name>
<keyword evidence="2" id="KW-1185">Reference proteome</keyword>
<dbReference type="Proteomes" id="UP001148662">
    <property type="component" value="Unassembled WGS sequence"/>
</dbReference>
<comment type="caution">
    <text evidence="1">The sequence shown here is derived from an EMBL/GenBank/DDBJ whole genome shotgun (WGS) entry which is preliminary data.</text>
</comment>
<evidence type="ECO:0000313" key="1">
    <source>
        <dbReference type="EMBL" id="KAJ3556304.1"/>
    </source>
</evidence>
<protein>
    <submittedName>
        <fullName evidence="1">Uncharacterized protein</fullName>
    </submittedName>
</protein>
<reference evidence="1" key="1">
    <citation type="submission" date="2022-07" db="EMBL/GenBank/DDBJ databases">
        <title>Genome Sequence of Phlebia brevispora.</title>
        <authorList>
            <person name="Buettner E."/>
        </authorList>
    </citation>
    <scope>NUCLEOTIDE SEQUENCE</scope>
    <source>
        <strain evidence="1">MPL23</strain>
    </source>
</reference>
<dbReference type="EMBL" id="JANHOG010000253">
    <property type="protein sequence ID" value="KAJ3556304.1"/>
    <property type="molecule type" value="Genomic_DNA"/>
</dbReference>
<sequence length="632" mass="70475">MDAQNGLALVREAQTWRLNFAIRVAATALLLHDYTLTFADEVRCIWRRRLSGVTIIFIILRYAPLLKQGLSVLLLAYPTDTSHIFMSREAECRSDEYELSCSGSILHAAGICDPREELSSGRVDPCPFLGEHRLRYVQDSLSLSRLRFEDVLRTLAISDHFLKLLVISIFYSIHLYAEFPVSFLRVCRHSLCNSRGSRSASQHLGENFFSMGVETRCRPPVFVHAAIVTRWHRSVHVYMPDEVSTSYAIPSAVIGNVGAPSDMRSIEDDFHSTDDEFIRPGGKMEAASLVEDSRIDVVLLIFATTLQVYDYLLTLPKEVQCIWRRKHSGATFIFLTMRYVPLVIAIFTMLQEAYCSSVYLACSTCEAISRLQTVLTVFPLLSMGLFCALRVYAIGGKDLKKAAFVLILVLVDVCLNAYVDGVPRGGQSGAGASTPSCVTPDYTYLSPKTAFILGNYTSRCQIVTWMKTAQVRQTLKRLKQEQPLIKLLLRDGTFGFMFLAIFSLIMQLIVGPITFFVAPIELTPRTSGQPTSEDLSILTLPFLSIMMCRFMLNLRQVYLSDDSFGGSTQAISVPVFIVGNLGAPLDISSAHDITFNRDNCDAELDDDSIVFSSDPLGSGLQLPHSLEDNDDN</sequence>
<proteinExistence type="predicted"/>
<organism evidence="1 2">
    <name type="scientific">Phlebia brevispora</name>
    <dbReference type="NCBI Taxonomy" id="194682"/>
    <lineage>
        <taxon>Eukaryota</taxon>
        <taxon>Fungi</taxon>
        <taxon>Dikarya</taxon>
        <taxon>Basidiomycota</taxon>
        <taxon>Agaricomycotina</taxon>
        <taxon>Agaricomycetes</taxon>
        <taxon>Polyporales</taxon>
        <taxon>Meruliaceae</taxon>
        <taxon>Phlebia</taxon>
    </lineage>
</organism>
<evidence type="ECO:0000313" key="2">
    <source>
        <dbReference type="Proteomes" id="UP001148662"/>
    </source>
</evidence>
<gene>
    <name evidence="1" type="ORF">NM688_g2100</name>
</gene>